<comment type="caution">
    <text evidence="2">The sequence shown here is derived from an EMBL/GenBank/DDBJ whole genome shotgun (WGS) entry which is preliminary data.</text>
</comment>
<evidence type="ECO:0000313" key="3">
    <source>
        <dbReference type="Proteomes" id="UP000642284"/>
    </source>
</evidence>
<evidence type="ECO:0000256" key="1">
    <source>
        <dbReference type="SAM" id="MobiDB-lite"/>
    </source>
</evidence>
<name>A0ABR7S7M3_9ACTN</name>
<gene>
    <name evidence="2" type="ORF">H9Y04_02495</name>
</gene>
<organism evidence="2 3">
    <name type="scientific">Streptomyces polyasparticus</name>
    <dbReference type="NCBI Taxonomy" id="2767826"/>
    <lineage>
        <taxon>Bacteria</taxon>
        <taxon>Bacillati</taxon>
        <taxon>Actinomycetota</taxon>
        <taxon>Actinomycetes</taxon>
        <taxon>Kitasatosporales</taxon>
        <taxon>Streptomycetaceae</taxon>
        <taxon>Streptomyces</taxon>
    </lineage>
</organism>
<protein>
    <submittedName>
        <fullName evidence="2">Uncharacterized protein</fullName>
    </submittedName>
</protein>
<keyword evidence="3" id="KW-1185">Reference proteome</keyword>
<accession>A0ABR7S7M3</accession>
<feature type="region of interest" description="Disordered" evidence="1">
    <location>
        <begin position="29"/>
        <end position="54"/>
    </location>
</feature>
<dbReference type="EMBL" id="JACTVJ010000002">
    <property type="protein sequence ID" value="MBC9711440.1"/>
    <property type="molecule type" value="Genomic_DNA"/>
</dbReference>
<feature type="compositionally biased region" description="Basic and acidic residues" evidence="1">
    <location>
        <begin position="32"/>
        <end position="42"/>
    </location>
</feature>
<dbReference type="Proteomes" id="UP000642284">
    <property type="component" value="Unassembled WGS sequence"/>
</dbReference>
<dbReference type="RefSeq" id="WP_187811971.1">
    <property type="nucleotide sequence ID" value="NZ_JACTVJ010000002.1"/>
</dbReference>
<evidence type="ECO:0000313" key="2">
    <source>
        <dbReference type="EMBL" id="MBC9711440.1"/>
    </source>
</evidence>
<reference evidence="2 3" key="1">
    <citation type="submission" date="2020-08" db="EMBL/GenBank/DDBJ databases">
        <title>Genemic of Streptomyces polyaspartic.</title>
        <authorList>
            <person name="Liu W."/>
        </authorList>
    </citation>
    <scope>NUCLEOTIDE SEQUENCE [LARGE SCALE GENOMIC DNA]</scope>
    <source>
        <strain evidence="2 3">TRM66268-LWL</strain>
    </source>
</reference>
<feature type="compositionally biased region" description="Basic residues" evidence="1">
    <location>
        <begin position="43"/>
        <end position="54"/>
    </location>
</feature>
<sequence length="54" mass="6077">MTGAQGDDEPRSALEHAVRQQILLEGPAVARTQERKAPEAMRRWGRGRLVRAPR</sequence>
<proteinExistence type="predicted"/>